<feature type="transmembrane region" description="Helical" evidence="7">
    <location>
        <begin position="7"/>
        <end position="24"/>
    </location>
</feature>
<reference evidence="8 10" key="1">
    <citation type="submission" date="2017-08" db="EMBL/GenBank/DDBJ databases">
        <authorList>
            <person name="de Groot N.N."/>
        </authorList>
    </citation>
    <scope>NUCLEOTIDE SEQUENCE [LARGE SCALE GENOMIC DNA]</scope>
    <source>
        <strain evidence="8 10">USBA 855</strain>
    </source>
</reference>
<dbReference type="Pfam" id="PF01899">
    <property type="entry name" value="MNHE"/>
    <property type="match status" value="1"/>
</dbReference>
<evidence type="ECO:0000313" key="10">
    <source>
        <dbReference type="Proteomes" id="UP000219023"/>
    </source>
</evidence>
<dbReference type="GO" id="GO:0008324">
    <property type="term" value="F:monoatomic cation transmembrane transporter activity"/>
    <property type="evidence" value="ECO:0007669"/>
    <property type="project" value="InterPro"/>
</dbReference>
<keyword evidence="6 7" id="KW-0472">Membrane</keyword>
<dbReference type="NCBIfam" id="NF006518">
    <property type="entry name" value="PRK08965.1-2"/>
    <property type="match status" value="1"/>
</dbReference>
<sequence>MIRPRKWLPMPLLSVLLLIVWLLLMNGVALGHWLLGSFLAIVIPLITKPFWEAQPRIKKPWLMVRYFFRVLLDIVVANLEASKVILDPRGRARPAFIEYPLELQENFAITMLASTITLTPGTVSAHLRMDGKTLLIHALDVGDIDDMKRHIHERYERTLKEIFEC</sequence>
<evidence type="ECO:0000313" key="11">
    <source>
        <dbReference type="Proteomes" id="UP001321908"/>
    </source>
</evidence>
<reference evidence="9 11" key="2">
    <citation type="submission" date="2023-11" db="EMBL/GenBank/DDBJ databases">
        <title>MicrobeMod: A computational toolkit for identifying prokaryotic methylation and restriction-modification with nanopore sequencing.</title>
        <authorList>
            <person name="Crits-Christoph A."/>
            <person name="Kang S.C."/>
            <person name="Lee H."/>
            <person name="Ostrov N."/>
        </authorList>
    </citation>
    <scope>NUCLEOTIDE SEQUENCE [LARGE SCALE GENOMIC DNA]</scope>
    <source>
        <strain evidence="9 11">ATCC 43984</strain>
    </source>
</reference>
<proteinExistence type="inferred from homology"/>
<dbReference type="RefSeq" id="WP_097022752.1">
    <property type="nucleotide sequence ID" value="NZ_CP140151.1"/>
</dbReference>
<evidence type="ECO:0000256" key="1">
    <source>
        <dbReference type="ARBA" id="ARBA00004651"/>
    </source>
</evidence>
<keyword evidence="5 7" id="KW-1133">Transmembrane helix</keyword>
<dbReference type="OrthoDB" id="9807187at2"/>
<evidence type="ECO:0000256" key="2">
    <source>
        <dbReference type="ARBA" id="ARBA00006228"/>
    </source>
</evidence>
<dbReference type="Proteomes" id="UP001321908">
    <property type="component" value="Chromosome"/>
</dbReference>
<organism evidence="8 10">
    <name type="scientific">Chromohalobacter canadensis</name>
    <dbReference type="NCBI Taxonomy" id="141389"/>
    <lineage>
        <taxon>Bacteria</taxon>
        <taxon>Pseudomonadati</taxon>
        <taxon>Pseudomonadota</taxon>
        <taxon>Gammaproteobacteria</taxon>
        <taxon>Oceanospirillales</taxon>
        <taxon>Halomonadaceae</taxon>
        <taxon>Chromohalobacter</taxon>
    </lineage>
</organism>
<keyword evidence="11" id="KW-1185">Reference proteome</keyword>
<name>A0A285VNS3_9GAMM</name>
<keyword evidence="4 7" id="KW-0812">Transmembrane</keyword>
<dbReference type="PIRSF" id="PIRSF019239">
    <property type="entry name" value="MrpE"/>
    <property type="match status" value="1"/>
</dbReference>
<evidence type="ECO:0000313" key="8">
    <source>
        <dbReference type="EMBL" id="SOC54856.1"/>
    </source>
</evidence>
<dbReference type="EMBL" id="OBQJ01000004">
    <property type="protein sequence ID" value="SOC54856.1"/>
    <property type="molecule type" value="Genomic_DNA"/>
</dbReference>
<keyword evidence="3" id="KW-1003">Cell membrane</keyword>
<evidence type="ECO:0000256" key="3">
    <source>
        <dbReference type="ARBA" id="ARBA00022475"/>
    </source>
</evidence>
<protein>
    <submittedName>
        <fullName evidence="8">Multisubunit potassium/proton antiporter, PhaE subunit</fullName>
    </submittedName>
    <submittedName>
        <fullName evidence="9">Na+/H+ antiporter subunit E</fullName>
    </submittedName>
</protein>
<gene>
    <name evidence="8" type="ORF">SAMN05421509_104220</name>
    <name evidence="9" type="ORF">SR908_12000</name>
</gene>
<evidence type="ECO:0000256" key="6">
    <source>
        <dbReference type="ARBA" id="ARBA00023136"/>
    </source>
</evidence>
<evidence type="ECO:0000313" key="9">
    <source>
        <dbReference type="EMBL" id="WQH08193.1"/>
    </source>
</evidence>
<dbReference type="InterPro" id="IPR002758">
    <property type="entry name" value="Cation_antiport_E"/>
</dbReference>
<dbReference type="EMBL" id="CP140151">
    <property type="protein sequence ID" value="WQH08193.1"/>
    <property type="molecule type" value="Genomic_DNA"/>
</dbReference>
<dbReference type="Proteomes" id="UP000219023">
    <property type="component" value="Unassembled WGS sequence"/>
</dbReference>
<dbReference type="AlphaFoldDB" id="A0A285VNS3"/>
<evidence type="ECO:0000256" key="5">
    <source>
        <dbReference type="ARBA" id="ARBA00022989"/>
    </source>
</evidence>
<dbReference type="PANTHER" id="PTHR34584">
    <property type="entry name" value="NA(+)/H(+) ANTIPORTER SUBUNIT E1"/>
    <property type="match status" value="1"/>
</dbReference>
<evidence type="ECO:0000256" key="7">
    <source>
        <dbReference type="SAM" id="Phobius"/>
    </source>
</evidence>
<evidence type="ECO:0000256" key="4">
    <source>
        <dbReference type="ARBA" id="ARBA00022692"/>
    </source>
</evidence>
<comment type="subcellular location">
    <subcellularLocation>
        <location evidence="1">Cell membrane</location>
        <topology evidence="1">Multi-pass membrane protein</topology>
    </subcellularLocation>
</comment>
<comment type="similarity">
    <text evidence="2">Belongs to the CPA3 antiporters (TC 2.A.63) subunit E family.</text>
</comment>
<dbReference type="GO" id="GO:0005886">
    <property type="term" value="C:plasma membrane"/>
    <property type="evidence" value="ECO:0007669"/>
    <property type="project" value="UniProtKB-SubCell"/>
</dbReference>
<accession>A0A285VNS3</accession>
<dbReference type="PANTHER" id="PTHR34584:SF1">
    <property type="entry name" value="NA(+)_H(+) ANTIPORTER SUBUNIT E1"/>
    <property type="match status" value="1"/>
</dbReference>